<keyword evidence="1" id="KW-0347">Helicase</keyword>
<dbReference type="GO" id="GO:0005524">
    <property type="term" value="F:ATP binding"/>
    <property type="evidence" value="ECO:0007669"/>
    <property type="project" value="UniProtKB-KW"/>
</dbReference>
<dbReference type="EMBL" id="BAABME010007872">
    <property type="protein sequence ID" value="GAA0171898.1"/>
    <property type="molecule type" value="Genomic_DNA"/>
</dbReference>
<gene>
    <name evidence="4" type="ORF">LIER_25831</name>
</gene>
<keyword evidence="1" id="KW-0234">DNA repair</keyword>
<dbReference type="GO" id="GO:0016787">
    <property type="term" value="F:hydrolase activity"/>
    <property type="evidence" value="ECO:0007669"/>
    <property type="project" value="UniProtKB-KW"/>
</dbReference>
<feature type="transmembrane region" description="Helical" evidence="2">
    <location>
        <begin position="97"/>
        <end position="116"/>
    </location>
</feature>
<evidence type="ECO:0000313" key="5">
    <source>
        <dbReference type="Proteomes" id="UP001454036"/>
    </source>
</evidence>
<accession>A0AAV3R9H7</accession>
<comment type="caution">
    <text evidence="4">The sequence shown here is derived from an EMBL/GenBank/DDBJ whole genome shotgun (WGS) entry which is preliminary data.</text>
</comment>
<feature type="domain" description="DNA helicase Pif1-like DEAD-box helicase" evidence="3">
    <location>
        <begin position="62"/>
        <end position="138"/>
    </location>
</feature>
<keyword evidence="1" id="KW-0227">DNA damage</keyword>
<keyword evidence="2" id="KW-0812">Transmembrane</keyword>
<evidence type="ECO:0000256" key="1">
    <source>
        <dbReference type="RuleBase" id="RU363044"/>
    </source>
</evidence>
<keyword evidence="5" id="KW-1185">Reference proteome</keyword>
<name>A0AAV3R9H7_LITER</name>
<dbReference type="Proteomes" id="UP001454036">
    <property type="component" value="Unassembled WGS sequence"/>
</dbReference>
<dbReference type="AlphaFoldDB" id="A0AAV3R9H7"/>
<comment type="catalytic activity">
    <reaction evidence="1">
        <text>ATP + H2O = ADP + phosphate + H(+)</text>
        <dbReference type="Rhea" id="RHEA:13065"/>
        <dbReference type="ChEBI" id="CHEBI:15377"/>
        <dbReference type="ChEBI" id="CHEBI:15378"/>
        <dbReference type="ChEBI" id="CHEBI:30616"/>
        <dbReference type="ChEBI" id="CHEBI:43474"/>
        <dbReference type="ChEBI" id="CHEBI:456216"/>
        <dbReference type="EC" id="5.6.2.3"/>
    </reaction>
</comment>
<dbReference type="Gene3D" id="3.40.50.300">
    <property type="entry name" value="P-loop containing nucleotide triphosphate hydrolases"/>
    <property type="match status" value="1"/>
</dbReference>
<dbReference type="PANTHER" id="PTHR10492:SF57">
    <property type="entry name" value="ATP-DEPENDENT DNA HELICASE"/>
    <property type="match status" value="1"/>
</dbReference>
<dbReference type="GO" id="GO:0000723">
    <property type="term" value="P:telomere maintenance"/>
    <property type="evidence" value="ECO:0007669"/>
    <property type="project" value="InterPro"/>
</dbReference>
<proteinExistence type="inferred from homology"/>
<comment type="similarity">
    <text evidence="1">Belongs to the helicase family.</text>
</comment>
<dbReference type="Pfam" id="PF05970">
    <property type="entry name" value="PIF1"/>
    <property type="match status" value="1"/>
</dbReference>
<organism evidence="4 5">
    <name type="scientific">Lithospermum erythrorhizon</name>
    <name type="common">Purple gromwell</name>
    <name type="synonym">Lithospermum officinale var. erythrorhizon</name>
    <dbReference type="NCBI Taxonomy" id="34254"/>
    <lineage>
        <taxon>Eukaryota</taxon>
        <taxon>Viridiplantae</taxon>
        <taxon>Streptophyta</taxon>
        <taxon>Embryophyta</taxon>
        <taxon>Tracheophyta</taxon>
        <taxon>Spermatophyta</taxon>
        <taxon>Magnoliopsida</taxon>
        <taxon>eudicotyledons</taxon>
        <taxon>Gunneridae</taxon>
        <taxon>Pentapetalae</taxon>
        <taxon>asterids</taxon>
        <taxon>lamiids</taxon>
        <taxon>Boraginales</taxon>
        <taxon>Boraginaceae</taxon>
        <taxon>Boraginoideae</taxon>
        <taxon>Lithospermeae</taxon>
        <taxon>Lithospermum</taxon>
    </lineage>
</organism>
<keyword evidence="1" id="KW-0378">Hydrolase</keyword>
<keyword evidence="2" id="KW-1133">Transmembrane helix</keyword>
<evidence type="ECO:0000256" key="2">
    <source>
        <dbReference type="SAM" id="Phobius"/>
    </source>
</evidence>
<evidence type="ECO:0000259" key="3">
    <source>
        <dbReference type="Pfam" id="PF05970"/>
    </source>
</evidence>
<dbReference type="PANTHER" id="PTHR10492">
    <property type="match status" value="1"/>
</dbReference>
<keyword evidence="1" id="KW-0547">Nucleotide-binding</keyword>
<dbReference type="EC" id="5.6.2.3" evidence="1"/>
<protein>
    <recommendedName>
        <fullName evidence="1">ATP-dependent DNA helicase</fullName>
        <ecNumber evidence="1">5.6.2.3</ecNumber>
    </recommendedName>
</protein>
<dbReference type="SUPFAM" id="SSF52540">
    <property type="entry name" value="P-loop containing nucleoside triphosphate hydrolases"/>
    <property type="match status" value="1"/>
</dbReference>
<dbReference type="InterPro" id="IPR010285">
    <property type="entry name" value="DNA_helicase_pif1-like_DEAD"/>
</dbReference>
<reference evidence="4 5" key="1">
    <citation type="submission" date="2024-01" db="EMBL/GenBank/DDBJ databases">
        <title>The complete chloroplast genome sequence of Lithospermum erythrorhizon: insights into the phylogenetic relationship among Boraginaceae species and the maternal lineages of purple gromwells.</title>
        <authorList>
            <person name="Okada T."/>
            <person name="Watanabe K."/>
        </authorList>
    </citation>
    <scope>NUCLEOTIDE SEQUENCE [LARGE SCALE GENOMIC DNA]</scope>
</reference>
<keyword evidence="1" id="KW-0067">ATP-binding</keyword>
<dbReference type="GO" id="GO:0006310">
    <property type="term" value="P:DNA recombination"/>
    <property type="evidence" value="ECO:0007669"/>
    <property type="project" value="UniProtKB-KW"/>
</dbReference>
<keyword evidence="2" id="KW-0472">Membrane</keyword>
<keyword evidence="1" id="KW-0233">DNA recombination</keyword>
<comment type="cofactor">
    <cofactor evidence="1">
        <name>Mg(2+)</name>
        <dbReference type="ChEBI" id="CHEBI:18420"/>
    </cofactor>
</comment>
<dbReference type="InterPro" id="IPR027417">
    <property type="entry name" value="P-loop_NTPase"/>
</dbReference>
<evidence type="ECO:0000313" key="4">
    <source>
        <dbReference type="EMBL" id="GAA0171898.1"/>
    </source>
</evidence>
<dbReference type="GO" id="GO:0006281">
    <property type="term" value="P:DNA repair"/>
    <property type="evidence" value="ECO:0007669"/>
    <property type="project" value="UniProtKB-KW"/>
</dbReference>
<dbReference type="GO" id="GO:0043139">
    <property type="term" value="F:5'-3' DNA helicase activity"/>
    <property type="evidence" value="ECO:0007669"/>
    <property type="project" value="UniProtKB-EC"/>
</dbReference>
<sequence length="142" mass="15751">MPHALHMLFATLLYYCKPSKPNDLFSKFYNSMADDIMHKVLMGINDTLKSLGKEINDYHIRPSEIADEGDAYFFDGPEGTGKSHLYKVLLAHIRSRGFIALVVATSGIVLSCFIGGRIAHSKFKIPIDVSSGVKCQVSVSER</sequence>